<evidence type="ECO:0000313" key="2">
    <source>
        <dbReference type="EMBL" id="MEZ7514192.1"/>
    </source>
</evidence>
<dbReference type="Gene3D" id="3.40.250.10">
    <property type="entry name" value="Rhodanese-like domain"/>
    <property type="match status" value="1"/>
</dbReference>
<protein>
    <submittedName>
        <fullName evidence="2">Rhodanese-like domain-containing protein</fullName>
    </submittedName>
</protein>
<dbReference type="Pfam" id="PF00581">
    <property type="entry name" value="Rhodanese"/>
    <property type="match status" value="1"/>
</dbReference>
<dbReference type="PROSITE" id="PS51257">
    <property type="entry name" value="PROKAR_LIPOPROTEIN"/>
    <property type="match status" value="1"/>
</dbReference>
<organism evidence="2 3">
    <name type="scientific">Flavobacterium frigidarium</name>
    <dbReference type="NCBI Taxonomy" id="99286"/>
    <lineage>
        <taxon>Bacteria</taxon>
        <taxon>Pseudomonadati</taxon>
        <taxon>Bacteroidota</taxon>
        <taxon>Flavobacteriia</taxon>
        <taxon>Flavobacteriales</taxon>
        <taxon>Flavobacteriaceae</taxon>
        <taxon>Flavobacterium</taxon>
    </lineage>
</organism>
<proteinExistence type="predicted"/>
<sequence length="131" mass="14795">MKKSFYLFILSSVLFLSCQKQYSQSTNTVSPEIFADKIEKTAEAQILDVRTPTEFNAEHLFNAKNIDWLGTEFDAKSATLDKNKDVFVYCRSGARSKKACARLKELGFTSIYELDGGFINWSTDGHASTKE</sequence>
<evidence type="ECO:0000313" key="3">
    <source>
        <dbReference type="Proteomes" id="UP001568894"/>
    </source>
</evidence>
<dbReference type="PROSITE" id="PS50206">
    <property type="entry name" value="RHODANESE_3"/>
    <property type="match status" value="1"/>
</dbReference>
<dbReference type="InterPro" id="IPR036873">
    <property type="entry name" value="Rhodanese-like_dom_sf"/>
</dbReference>
<accession>A0ABV4K966</accession>
<dbReference type="EMBL" id="JASMRN010000002">
    <property type="protein sequence ID" value="MEZ7514192.1"/>
    <property type="molecule type" value="Genomic_DNA"/>
</dbReference>
<feature type="domain" description="Rhodanese" evidence="1">
    <location>
        <begin position="40"/>
        <end position="130"/>
    </location>
</feature>
<evidence type="ECO:0000259" key="1">
    <source>
        <dbReference type="PROSITE" id="PS50206"/>
    </source>
</evidence>
<gene>
    <name evidence="2" type="ORF">QO192_02735</name>
</gene>
<keyword evidence="3" id="KW-1185">Reference proteome</keyword>
<comment type="caution">
    <text evidence="2">The sequence shown here is derived from an EMBL/GenBank/DDBJ whole genome shotgun (WGS) entry which is preliminary data.</text>
</comment>
<dbReference type="Proteomes" id="UP001568894">
    <property type="component" value="Unassembled WGS sequence"/>
</dbReference>
<dbReference type="SUPFAM" id="SSF52821">
    <property type="entry name" value="Rhodanese/Cell cycle control phosphatase"/>
    <property type="match status" value="1"/>
</dbReference>
<name>A0ABV4K966_9FLAO</name>
<reference evidence="2 3" key="1">
    <citation type="submission" date="2023-05" db="EMBL/GenBank/DDBJ databases">
        <title>Adaptations of aquatic viruses from atmosphere-close ecosystems of the Central Arctic Ocean.</title>
        <authorList>
            <person name="Rahlff J."/>
            <person name="Holmfeldt K."/>
        </authorList>
    </citation>
    <scope>NUCLEOTIDE SEQUENCE [LARGE SCALE GENOMIC DNA]</scope>
    <source>
        <strain evidence="2 3">Arc14</strain>
    </source>
</reference>
<dbReference type="CDD" id="cd00158">
    <property type="entry name" value="RHOD"/>
    <property type="match status" value="1"/>
</dbReference>
<dbReference type="SMART" id="SM00450">
    <property type="entry name" value="RHOD"/>
    <property type="match status" value="1"/>
</dbReference>
<dbReference type="InterPro" id="IPR052367">
    <property type="entry name" value="Thiosulfate_ST/Rhodanese-like"/>
</dbReference>
<dbReference type="InterPro" id="IPR001763">
    <property type="entry name" value="Rhodanese-like_dom"/>
</dbReference>
<dbReference type="PANTHER" id="PTHR45431">
    <property type="entry name" value="RHODANESE-LIKE DOMAIN-CONTAINING PROTEIN 15, CHLOROPLASTIC"/>
    <property type="match status" value="1"/>
</dbReference>
<dbReference type="PANTHER" id="PTHR45431:SF3">
    <property type="entry name" value="RHODANESE-LIKE DOMAIN-CONTAINING PROTEIN 15, CHLOROPLASTIC"/>
    <property type="match status" value="1"/>
</dbReference>
<dbReference type="RefSeq" id="WP_371567773.1">
    <property type="nucleotide sequence ID" value="NZ_JASMRN010000002.1"/>
</dbReference>